<dbReference type="GO" id="GO:0005992">
    <property type="term" value="P:trehalose biosynthetic process"/>
    <property type="evidence" value="ECO:0007669"/>
    <property type="project" value="InterPro"/>
</dbReference>
<sequence>VAADSLVELVPKTDVVSDVDTSMTLETNVVPCVEVITTSICDCFKPVSETSGYYIPNRAFNNFQFVNFTEIMSKSISSLRKEAAFALAALIDIPSQENLVYSGKNLIPYIILLSMWWTNVAHIEAIDGSFIGKKESGLVWQRQEGFGSYHYHYQAKELLDHLESVLANEPIVVKKEQHFVEVKPRWLSKNLRCIGYLGIK</sequence>
<dbReference type="PANTHER" id="PTHR45751">
    <property type="entry name" value="COPINE FAMILY PROTEIN 1"/>
    <property type="match status" value="1"/>
</dbReference>
<dbReference type="GO" id="GO:0004842">
    <property type="term" value="F:ubiquitin-protein transferase activity"/>
    <property type="evidence" value="ECO:0007669"/>
    <property type="project" value="TreeGrafter"/>
</dbReference>
<reference evidence="1 2" key="1">
    <citation type="journal article" date="2014" name="Am. J. Bot.">
        <title>Genome assembly and annotation for red clover (Trifolium pratense; Fabaceae).</title>
        <authorList>
            <person name="Istvanek J."/>
            <person name="Jaros M."/>
            <person name="Krenek A."/>
            <person name="Repkova J."/>
        </authorList>
    </citation>
    <scope>NUCLEOTIDE SEQUENCE [LARGE SCALE GENOMIC DNA]</scope>
    <source>
        <strain evidence="2">cv. Tatra</strain>
        <tissue evidence="1">Young leaves</tissue>
    </source>
</reference>
<dbReference type="GO" id="GO:0005634">
    <property type="term" value="C:nucleus"/>
    <property type="evidence" value="ECO:0007669"/>
    <property type="project" value="TreeGrafter"/>
</dbReference>
<organism evidence="1 2">
    <name type="scientific">Trifolium pratense</name>
    <name type="common">Red clover</name>
    <dbReference type="NCBI Taxonomy" id="57577"/>
    <lineage>
        <taxon>Eukaryota</taxon>
        <taxon>Viridiplantae</taxon>
        <taxon>Streptophyta</taxon>
        <taxon>Embryophyta</taxon>
        <taxon>Tracheophyta</taxon>
        <taxon>Spermatophyta</taxon>
        <taxon>Magnoliopsida</taxon>
        <taxon>eudicotyledons</taxon>
        <taxon>Gunneridae</taxon>
        <taxon>Pentapetalae</taxon>
        <taxon>rosids</taxon>
        <taxon>fabids</taxon>
        <taxon>Fabales</taxon>
        <taxon>Fabaceae</taxon>
        <taxon>Papilionoideae</taxon>
        <taxon>50 kb inversion clade</taxon>
        <taxon>NPAAA clade</taxon>
        <taxon>Hologalegina</taxon>
        <taxon>IRL clade</taxon>
        <taxon>Trifolieae</taxon>
        <taxon>Trifolium</taxon>
    </lineage>
</organism>
<accession>A0A2K3NKR3</accession>
<gene>
    <name evidence="1" type="ORF">L195_g026922</name>
</gene>
<dbReference type="PANTHER" id="PTHR45751:SF29">
    <property type="entry name" value="E3 UBIQUITIN-PROTEIN LIGASE RGLG2"/>
    <property type="match status" value="1"/>
</dbReference>
<dbReference type="Proteomes" id="UP000236291">
    <property type="component" value="Unassembled WGS sequence"/>
</dbReference>
<reference evidence="1 2" key="2">
    <citation type="journal article" date="2017" name="Front. Plant Sci.">
        <title>Gene Classification and Mining of Molecular Markers Useful in Red Clover (Trifolium pratense) Breeding.</title>
        <authorList>
            <person name="Istvanek J."/>
            <person name="Dluhosova J."/>
            <person name="Dluhos P."/>
            <person name="Patkova L."/>
            <person name="Nedelnik J."/>
            <person name="Repkova J."/>
        </authorList>
    </citation>
    <scope>NUCLEOTIDE SEQUENCE [LARGE SCALE GENOMIC DNA]</scope>
    <source>
        <strain evidence="2">cv. Tatra</strain>
        <tissue evidence="1">Young leaves</tissue>
    </source>
</reference>
<dbReference type="InterPro" id="IPR003337">
    <property type="entry name" value="Trehalose_PPase"/>
</dbReference>
<dbReference type="GO" id="GO:0016567">
    <property type="term" value="P:protein ubiquitination"/>
    <property type="evidence" value="ECO:0007669"/>
    <property type="project" value="TreeGrafter"/>
</dbReference>
<dbReference type="AlphaFoldDB" id="A0A2K3NKR3"/>
<name>A0A2K3NKR3_TRIPR</name>
<evidence type="ECO:0000313" key="2">
    <source>
        <dbReference type="Proteomes" id="UP000236291"/>
    </source>
</evidence>
<comment type="caution">
    <text evidence="1">The sequence shown here is derived from an EMBL/GenBank/DDBJ whole genome shotgun (WGS) entry which is preliminary data.</text>
</comment>
<dbReference type="Pfam" id="PF02358">
    <property type="entry name" value="Trehalose_PPase"/>
    <property type="match status" value="1"/>
</dbReference>
<dbReference type="STRING" id="57577.A0A2K3NKR3"/>
<proteinExistence type="predicted"/>
<protein>
    <submittedName>
        <fullName evidence="1">Trehalose-6-phosphate synthase</fullName>
    </submittedName>
</protein>
<dbReference type="InterPro" id="IPR052079">
    <property type="entry name" value="E3_ligase/Copine_domain"/>
</dbReference>
<dbReference type="EMBL" id="ASHM01022816">
    <property type="protein sequence ID" value="PNY03589.1"/>
    <property type="molecule type" value="Genomic_DNA"/>
</dbReference>
<feature type="non-terminal residue" evidence="1">
    <location>
        <position position="1"/>
    </location>
</feature>
<evidence type="ECO:0000313" key="1">
    <source>
        <dbReference type="EMBL" id="PNY03589.1"/>
    </source>
</evidence>